<keyword evidence="1" id="KW-1133">Transmembrane helix</keyword>
<evidence type="ECO:0008006" key="5">
    <source>
        <dbReference type="Google" id="ProtNLM"/>
    </source>
</evidence>
<proteinExistence type="predicted"/>
<keyword evidence="1" id="KW-0472">Membrane</keyword>
<evidence type="ECO:0000313" key="4">
    <source>
        <dbReference type="Proteomes" id="UP000515823"/>
    </source>
</evidence>
<feature type="signal peptide" evidence="2">
    <location>
        <begin position="1"/>
        <end position="24"/>
    </location>
</feature>
<name>A0A7G9G4K1_9FIRM</name>
<evidence type="ECO:0000256" key="2">
    <source>
        <dbReference type="SAM" id="SignalP"/>
    </source>
</evidence>
<reference evidence="3 4" key="1">
    <citation type="submission" date="2020-08" db="EMBL/GenBank/DDBJ databases">
        <authorList>
            <person name="Liu C."/>
            <person name="Sun Q."/>
        </authorList>
    </citation>
    <scope>NUCLEOTIDE SEQUENCE [LARGE SCALE GENOMIC DNA]</scope>
    <source>
        <strain evidence="3 4">NSJ-38</strain>
    </source>
</reference>
<feature type="transmembrane region" description="Helical" evidence="1">
    <location>
        <begin position="128"/>
        <end position="150"/>
    </location>
</feature>
<dbReference type="KEGG" id="qdo:H9Q78_00740"/>
<organism evidence="3 4">
    <name type="scientific">Qiania dongpingensis</name>
    <dbReference type="NCBI Taxonomy" id="2763669"/>
    <lineage>
        <taxon>Bacteria</taxon>
        <taxon>Bacillati</taxon>
        <taxon>Bacillota</taxon>
        <taxon>Clostridia</taxon>
        <taxon>Lachnospirales</taxon>
        <taxon>Lachnospiraceae</taxon>
        <taxon>Qiania</taxon>
    </lineage>
</organism>
<dbReference type="Proteomes" id="UP000515823">
    <property type="component" value="Chromosome"/>
</dbReference>
<dbReference type="AlphaFoldDB" id="A0A7G9G4K1"/>
<keyword evidence="1" id="KW-0812">Transmembrane</keyword>
<feature type="transmembrane region" description="Helical" evidence="1">
    <location>
        <begin position="250"/>
        <end position="273"/>
    </location>
</feature>
<keyword evidence="2" id="KW-0732">Signal</keyword>
<feature type="transmembrane region" description="Helical" evidence="1">
    <location>
        <begin position="34"/>
        <end position="54"/>
    </location>
</feature>
<feature type="transmembrane region" description="Helical" evidence="1">
    <location>
        <begin position="196"/>
        <end position="216"/>
    </location>
</feature>
<gene>
    <name evidence="3" type="ORF">H9Q78_00740</name>
</gene>
<evidence type="ECO:0000313" key="3">
    <source>
        <dbReference type="EMBL" id="QNM05733.1"/>
    </source>
</evidence>
<keyword evidence="4" id="KW-1185">Reference proteome</keyword>
<evidence type="ECO:0000256" key="1">
    <source>
        <dbReference type="SAM" id="Phobius"/>
    </source>
</evidence>
<protein>
    <recommendedName>
        <fullName evidence="5">Sporulation integral membrane protein YlbJ</fullName>
    </recommendedName>
</protein>
<dbReference type="RefSeq" id="WP_249302982.1">
    <property type="nucleotide sequence ID" value="NZ_CP060634.1"/>
</dbReference>
<dbReference type="EMBL" id="CP060634">
    <property type="protein sequence ID" value="QNM05733.1"/>
    <property type="molecule type" value="Genomic_DNA"/>
</dbReference>
<feature type="chain" id="PRO_5028822044" description="Sporulation integral membrane protein YlbJ" evidence="2">
    <location>
        <begin position="25"/>
        <end position="309"/>
    </location>
</feature>
<accession>A0A7G9G4K1</accession>
<feature type="transmembrane region" description="Helical" evidence="1">
    <location>
        <begin position="285"/>
        <end position="307"/>
    </location>
</feature>
<sequence length="309" mass="34057">MKKLWFPLCMLLLFLFCISHPAEAIPGAAAGLSLWYCTVLPTLLPCIVLSSYLISTELVKKLPPGPFAFVIGWFCGYPMGAKAIADLYKTGRLSREDGNLLLILCCEPSPMFLTGFLCTGMLHLPILQVLPCLIAIYLPPVLCYGAAMAVRHKKTEISRHYAPIDAERSDTLSENERSEGILASFLRFEGAMMDGFLVIAKIGGYLMFFTMLSYFFRDRCPIPLLNTLVPGLLEMTSGIAFTVQSGLSRTLVVALCFTYTAFGGLSGLAQTASVLGRTPLSKRSYLFWKLLQAAMTFVILFLLFPLLQA</sequence>